<proteinExistence type="predicted"/>
<dbReference type="PROSITE" id="PS51819">
    <property type="entry name" value="VOC"/>
    <property type="match status" value="1"/>
</dbReference>
<dbReference type="GO" id="GO:0004493">
    <property type="term" value="F:methylmalonyl-CoA epimerase activity"/>
    <property type="evidence" value="ECO:0007669"/>
    <property type="project" value="TreeGrafter"/>
</dbReference>
<name>A0A7G6SMA8_9HYPH</name>
<dbReference type="SUPFAM" id="SSF54593">
    <property type="entry name" value="Glyoxalase/Bleomycin resistance protein/Dihydroxybiphenyl dioxygenase"/>
    <property type="match status" value="1"/>
</dbReference>
<dbReference type="Proteomes" id="UP000515465">
    <property type="component" value="Chromosome"/>
</dbReference>
<gene>
    <name evidence="3" type="ORF">HB778_02345</name>
</gene>
<dbReference type="EMBL" id="CP050296">
    <property type="protein sequence ID" value="QND55640.1"/>
    <property type="molecule type" value="Genomic_DNA"/>
</dbReference>
<dbReference type="InterPro" id="IPR037523">
    <property type="entry name" value="VOC_core"/>
</dbReference>
<dbReference type="GO" id="GO:0046872">
    <property type="term" value="F:metal ion binding"/>
    <property type="evidence" value="ECO:0007669"/>
    <property type="project" value="UniProtKB-KW"/>
</dbReference>
<protein>
    <submittedName>
        <fullName evidence="3">VOC family protein</fullName>
    </submittedName>
</protein>
<dbReference type="PANTHER" id="PTHR43048">
    <property type="entry name" value="METHYLMALONYL-COA EPIMERASE"/>
    <property type="match status" value="1"/>
</dbReference>
<dbReference type="AlphaFoldDB" id="A0A7G6SMA8"/>
<organism evidence="3 4">
    <name type="scientific">Mesorhizobium huakuii</name>
    <dbReference type="NCBI Taxonomy" id="28104"/>
    <lineage>
        <taxon>Bacteria</taxon>
        <taxon>Pseudomonadati</taxon>
        <taxon>Pseudomonadota</taxon>
        <taxon>Alphaproteobacteria</taxon>
        <taxon>Hyphomicrobiales</taxon>
        <taxon>Phyllobacteriaceae</taxon>
        <taxon>Mesorhizobium</taxon>
    </lineage>
</organism>
<accession>A0A7G6SMA8</accession>
<evidence type="ECO:0000256" key="1">
    <source>
        <dbReference type="ARBA" id="ARBA00022723"/>
    </source>
</evidence>
<dbReference type="Gene3D" id="3.10.180.10">
    <property type="entry name" value="2,3-Dihydroxybiphenyl 1,2-Dioxygenase, domain 1"/>
    <property type="match status" value="1"/>
</dbReference>
<dbReference type="GO" id="GO:0046491">
    <property type="term" value="P:L-methylmalonyl-CoA metabolic process"/>
    <property type="evidence" value="ECO:0007669"/>
    <property type="project" value="TreeGrafter"/>
</dbReference>
<feature type="domain" description="VOC" evidence="2">
    <location>
        <begin position="1"/>
        <end position="120"/>
    </location>
</feature>
<dbReference type="InterPro" id="IPR029068">
    <property type="entry name" value="Glyas_Bleomycin-R_OHBP_Dase"/>
</dbReference>
<reference evidence="4" key="1">
    <citation type="journal article" date="2020" name="Mol. Plant Microbe">
        <title>Rhizobial microsymbionts of the narrowly endemic Oxytropis species growing in Kamchatka are characterized by significant genetic diversity and possess a set of genes that are associated with T3SS and T6SS secretion systems and can affect the development of symbiosis.</title>
        <authorList>
            <person name="Safronova V."/>
            <person name="Guro P."/>
            <person name="Sazanova A."/>
            <person name="Kuznetsova I."/>
            <person name="Belimov A."/>
            <person name="Yakubov V."/>
            <person name="Chirak E."/>
            <person name="Afonin A."/>
            <person name="Gogolev Y."/>
            <person name="Andronov E."/>
            <person name="Tikhonovich I."/>
        </authorList>
    </citation>
    <scope>NUCLEOTIDE SEQUENCE [LARGE SCALE GENOMIC DNA]</scope>
    <source>
        <strain evidence="4">583</strain>
    </source>
</reference>
<dbReference type="RefSeq" id="WP_183461151.1">
    <property type="nucleotide sequence ID" value="NZ_CP050296.1"/>
</dbReference>
<dbReference type="InterPro" id="IPR004360">
    <property type="entry name" value="Glyas_Fos-R_dOase_dom"/>
</dbReference>
<dbReference type="Pfam" id="PF00903">
    <property type="entry name" value="Glyoxalase"/>
    <property type="match status" value="1"/>
</dbReference>
<keyword evidence="1" id="KW-0479">Metal-binding</keyword>
<dbReference type="PANTHER" id="PTHR43048:SF3">
    <property type="entry name" value="METHYLMALONYL-COA EPIMERASE, MITOCHONDRIAL"/>
    <property type="match status" value="1"/>
</dbReference>
<sequence length="122" mass="13402">MATVRYLVSDVELAIAFYTKHLGFVLQQQFGPAMAILRRDDLTLWLAGPMASAARPMPDGRTPEPGGWNRIVLEVEDLPALAARMREAGVPFRNEIVDGPGGRQILCEDPSGNVVELFEPRA</sequence>
<dbReference type="InterPro" id="IPR051785">
    <property type="entry name" value="MMCE/EMCE_epimerase"/>
</dbReference>
<dbReference type="CDD" id="cd06587">
    <property type="entry name" value="VOC"/>
    <property type="match status" value="1"/>
</dbReference>
<evidence type="ECO:0000313" key="4">
    <source>
        <dbReference type="Proteomes" id="UP000515465"/>
    </source>
</evidence>
<evidence type="ECO:0000259" key="2">
    <source>
        <dbReference type="PROSITE" id="PS51819"/>
    </source>
</evidence>
<evidence type="ECO:0000313" key="3">
    <source>
        <dbReference type="EMBL" id="QND55640.1"/>
    </source>
</evidence>